<dbReference type="PANTHER" id="PTHR47829">
    <property type="entry name" value="HYDROLASE, PUTATIVE (AFU_ORTHOLOGUE AFUA_1G12880)-RELATED"/>
    <property type="match status" value="1"/>
</dbReference>
<dbReference type="Proteomes" id="UP000249873">
    <property type="component" value="Chromosome"/>
</dbReference>
<organism evidence="2 3">
    <name type="scientific">Arcticibacterium luteifluviistationis</name>
    <dbReference type="NCBI Taxonomy" id="1784714"/>
    <lineage>
        <taxon>Bacteria</taxon>
        <taxon>Pseudomonadati</taxon>
        <taxon>Bacteroidota</taxon>
        <taxon>Cytophagia</taxon>
        <taxon>Cytophagales</taxon>
        <taxon>Leadbetterellaceae</taxon>
        <taxon>Arcticibacterium</taxon>
    </lineage>
</organism>
<dbReference type="Gene3D" id="3.90.1200.10">
    <property type="match status" value="1"/>
</dbReference>
<protein>
    <submittedName>
        <fullName evidence="2">Phosphotransferase family protein</fullName>
    </submittedName>
</protein>
<gene>
    <name evidence="2" type="ORF">DJ013_12830</name>
</gene>
<dbReference type="AlphaFoldDB" id="A0A2Z4GCH8"/>
<evidence type="ECO:0000313" key="3">
    <source>
        <dbReference type="Proteomes" id="UP000249873"/>
    </source>
</evidence>
<evidence type="ECO:0000259" key="1">
    <source>
        <dbReference type="Pfam" id="PF01636"/>
    </source>
</evidence>
<dbReference type="RefSeq" id="WP_111372195.1">
    <property type="nucleotide sequence ID" value="NZ_CP029480.1"/>
</dbReference>
<dbReference type="GO" id="GO:0004672">
    <property type="term" value="F:protein kinase activity"/>
    <property type="evidence" value="ECO:0007669"/>
    <property type="project" value="InterPro"/>
</dbReference>
<reference evidence="2 3" key="1">
    <citation type="submission" date="2018-05" db="EMBL/GenBank/DDBJ databases">
        <title>Complete genome sequence of Arcticibacterium luteifluviistationis SM1504T, a cytophagaceae bacterium isolated from Arctic surface seawater.</title>
        <authorList>
            <person name="Li Y."/>
            <person name="Qin Q.-L."/>
        </authorList>
    </citation>
    <scope>NUCLEOTIDE SEQUENCE [LARGE SCALE GENOMIC DNA]</scope>
    <source>
        <strain evidence="2 3">SM1504</strain>
    </source>
</reference>
<dbReference type="PROSITE" id="PS00108">
    <property type="entry name" value="PROTEIN_KINASE_ST"/>
    <property type="match status" value="1"/>
</dbReference>
<dbReference type="InterPro" id="IPR052898">
    <property type="entry name" value="ACAD10-like"/>
</dbReference>
<dbReference type="CDD" id="cd05154">
    <property type="entry name" value="ACAD10_11_N-like"/>
    <property type="match status" value="1"/>
</dbReference>
<proteinExistence type="predicted"/>
<dbReference type="InterPro" id="IPR041726">
    <property type="entry name" value="ACAD10_11_N"/>
</dbReference>
<accession>A0A2Z4GCH8</accession>
<dbReference type="InterPro" id="IPR011009">
    <property type="entry name" value="Kinase-like_dom_sf"/>
</dbReference>
<dbReference type="PANTHER" id="PTHR47829:SF1">
    <property type="entry name" value="HAD FAMILY PHOSPHATASE"/>
    <property type="match status" value="1"/>
</dbReference>
<dbReference type="OrthoDB" id="3806873at2"/>
<dbReference type="EMBL" id="CP029480">
    <property type="protein sequence ID" value="AWV99002.1"/>
    <property type="molecule type" value="Genomic_DNA"/>
</dbReference>
<dbReference type="Pfam" id="PF01636">
    <property type="entry name" value="APH"/>
    <property type="match status" value="1"/>
</dbReference>
<keyword evidence="3" id="KW-1185">Reference proteome</keyword>
<dbReference type="InterPro" id="IPR002575">
    <property type="entry name" value="Aminoglycoside_PTrfase"/>
</dbReference>
<dbReference type="Gene3D" id="3.30.200.20">
    <property type="entry name" value="Phosphorylase Kinase, domain 1"/>
    <property type="match status" value="1"/>
</dbReference>
<keyword evidence="2" id="KW-0808">Transferase</keyword>
<dbReference type="KEGG" id="als:DJ013_12830"/>
<name>A0A2Z4GCH8_9BACT</name>
<dbReference type="SUPFAM" id="SSF56112">
    <property type="entry name" value="Protein kinase-like (PK-like)"/>
    <property type="match status" value="1"/>
</dbReference>
<dbReference type="InterPro" id="IPR008271">
    <property type="entry name" value="Ser/Thr_kinase_AS"/>
</dbReference>
<feature type="domain" description="Aminoglycoside phosphotransferase" evidence="1">
    <location>
        <begin position="35"/>
        <end position="275"/>
    </location>
</feature>
<sequence length="355" mass="39806">MLDFDEANKVRNEEELPLDALNQYLSANGLEQIKTVKQFSGGYSNLTYLIEADSVSYVLRKPPKGAKDIKGGHDMAREFGILAALDKAGFKQIPKPLLLCEDESIIGSIFYVMERVKGSILRAADAKSFLKEDNSALFKTLSEAICLNQVALHNIDIYETGLANIGKPEAYVERQVKGWHKRYLASQTDDISGMITVANWLEANIPESAKATLVHNDYKYDNLILNPENPEEILAILDWEMCTVGDPLMDLGTTLAYWVEFKDADFGKAFNLSWLPGNLTRQEYVDLYAAKSGRDVSNILFYYVFGLFKNAVIIQQIYARYKKGLTKDPRFAGLIEGVKVLSKKGKDSIENGKMV</sequence>
<evidence type="ECO:0000313" key="2">
    <source>
        <dbReference type="EMBL" id="AWV99002.1"/>
    </source>
</evidence>